<dbReference type="InterPro" id="IPR000524">
    <property type="entry name" value="Tscrpt_reg_HTH_GntR"/>
</dbReference>
<dbReference type="KEGG" id="mdb:OVN18_03925"/>
<dbReference type="SUPFAM" id="SSF46785">
    <property type="entry name" value="Winged helix' DNA-binding domain"/>
    <property type="match status" value="1"/>
</dbReference>
<dbReference type="RefSeq" id="WP_267782078.1">
    <property type="nucleotide sequence ID" value="NZ_CP113089.1"/>
</dbReference>
<proteinExistence type="inferred from homology"/>
<dbReference type="InterPro" id="IPR015424">
    <property type="entry name" value="PyrdxlP-dep_Trfase"/>
</dbReference>
<dbReference type="CDD" id="cd07377">
    <property type="entry name" value="WHTH_GntR"/>
    <property type="match status" value="1"/>
</dbReference>
<comment type="similarity">
    <text evidence="1">In the C-terminal section; belongs to the class-I pyridoxal-phosphate-dependent aminotransferase family.</text>
</comment>
<evidence type="ECO:0000256" key="2">
    <source>
        <dbReference type="ARBA" id="ARBA00022898"/>
    </source>
</evidence>
<dbReference type="SMART" id="SM00345">
    <property type="entry name" value="HTH_GNTR"/>
    <property type="match status" value="1"/>
</dbReference>
<dbReference type="InterPro" id="IPR015421">
    <property type="entry name" value="PyrdxlP-dep_Trfase_major"/>
</dbReference>
<evidence type="ECO:0000313" key="7">
    <source>
        <dbReference type="EMBL" id="WAB82165.1"/>
    </source>
</evidence>
<evidence type="ECO:0000313" key="8">
    <source>
        <dbReference type="Proteomes" id="UP001164706"/>
    </source>
</evidence>
<reference evidence="7" key="1">
    <citation type="submission" date="2022-11" db="EMBL/GenBank/DDBJ databases">
        <title>Description of Microcella daejonensis nov. sp, isolated from riverside soil.</title>
        <authorList>
            <person name="Molina K.M."/>
            <person name="Kim S.B."/>
        </authorList>
    </citation>
    <scope>NUCLEOTIDE SEQUENCE</scope>
    <source>
        <strain evidence="7">MMS21-STM12</strain>
    </source>
</reference>
<keyword evidence="3" id="KW-0805">Transcription regulation</keyword>
<evidence type="ECO:0000256" key="4">
    <source>
        <dbReference type="ARBA" id="ARBA00023125"/>
    </source>
</evidence>
<dbReference type="PROSITE" id="PS50949">
    <property type="entry name" value="HTH_GNTR"/>
    <property type="match status" value="1"/>
</dbReference>
<dbReference type="SUPFAM" id="SSF53383">
    <property type="entry name" value="PLP-dependent transferases"/>
    <property type="match status" value="1"/>
</dbReference>
<dbReference type="Gene3D" id="1.10.10.10">
    <property type="entry name" value="Winged helix-like DNA-binding domain superfamily/Winged helix DNA-binding domain"/>
    <property type="match status" value="1"/>
</dbReference>
<dbReference type="Pfam" id="PF00392">
    <property type="entry name" value="GntR"/>
    <property type="match status" value="1"/>
</dbReference>
<dbReference type="InterPro" id="IPR036388">
    <property type="entry name" value="WH-like_DNA-bd_sf"/>
</dbReference>
<dbReference type="Proteomes" id="UP001164706">
    <property type="component" value="Chromosome"/>
</dbReference>
<dbReference type="GO" id="GO:0003677">
    <property type="term" value="F:DNA binding"/>
    <property type="evidence" value="ECO:0007669"/>
    <property type="project" value="UniProtKB-KW"/>
</dbReference>
<keyword evidence="7" id="KW-0808">Transferase</keyword>
<keyword evidence="5" id="KW-0804">Transcription</keyword>
<accession>A0A9E8MM47</accession>
<dbReference type="PANTHER" id="PTHR46577:SF1">
    <property type="entry name" value="HTH-TYPE TRANSCRIPTIONAL REGULATORY PROTEIN GABR"/>
    <property type="match status" value="1"/>
</dbReference>
<keyword evidence="7" id="KW-0032">Aminotransferase</keyword>
<dbReference type="EMBL" id="CP113089">
    <property type="protein sequence ID" value="WAB82165.1"/>
    <property type="molecule type" value="Genomic_DNA"/>
</dbReference>
<dbReference type="CDD" id="cd00609">
    <property type="entry name" value="AAT_like"/>
    <property type="match status" value="1"/>
</dbReference>
<keyword evidence="2" id="KW-0663">Pyridoxal phosphate</keyword>
<keyword evidence="8" id="KW-1185">Reference proteome</keyword>
<dbReference type="InterPro" id="IPR051446">
    <property type="entry name" value="HTH_trans_reg/aminotransferase"/>
</dbReference>
<feature type="domain" description="HTH gntR-type" evidence="6">
    <location>
        <begin position="26"/>
        <end position="94"/>
    </location>
</feature>
<dbReference type="Gene3D" id="3.40.640.10">
    <property type="entry name" value="Type I PLP-dependent aspartate aminotransferase-like (Major domain)"/>
    <property type="match status" value="1"/>
</dbReference>
<dbReference type="GO" id="GO:0030170">
    <property type="term" value="F:pyridoxal phosphate binding"/>
    <property type="evidence" value="ECO:0007669"/>
    <property type="project" value="InterPro"/>
</dbReference>
<dbReference type="AlphaFoldDB" id="A0A9E8MM47"/>
<evidence type="ECO:0000259" key="6">
    <source>
        <dbReference type="PROSITE" id="PS50949"/>
    </source>
</evidence>
<gene>
    <name evidence="7" type="ORF">OVN18_03925</name>
</gene>
<evidence type="ECO:0000256" key="3">
    <source>
        <dbReference type="ARBA" id="ARBA00023015"/>
    </source>
</evidence>
<name>A0A9E8MM47_9MICO</name>
<evidence type="ECO:0000256" key="5">
    <source>
        <dbReference type="ARBA" id="ARBA00023163"/>
    </source>
</evidence>
<dbReference type="InterPro" id="IPR004839">
    <property type="entry name" value="Aminotransferase_I/II_large"/>
</dbReference>
<dbReference type="Pfam" id="PF00155">
    <property type="entry name" value="Aminotran_1_2"/>
    <property type="match status" value="1"/>
</dbReference>
<sequence>MSALTSRGLAMLLGEWRADATAAVPRPLYEVLADRIRLLVLDGRIALGVRLPAERALAAHEGLSRTTVAGAYARLRDLGYLRSVRGSGSVVQLPPGDAPPMIGAPGTGLIDFSSASLPAVPLIAEAAREAAELLPRYLEAPGFDLLGLPELRAAIAERCTRAGVPTGPDEIMITLGAQHALALVARTLIARGDRVLIESPTYPHAIEALRGAGGRLVTVPVTTDEGWDDEALARVFARSSPALAYLMPDFHNPTTRVMLDEQRARVAALAEAHGTVLVVDETMADLGFEGSTATPMAAFGPGVVTLGSVGKSIWGGIRLGWIRADRALITRLAVARSAGDLGSPTLEQLVLLRLLDRYDRVLDARRAQLVAGHALMARELARRFPSWSVPEVGGGLTFWVGIGAPVASRLALAARAEGVLIGAGPRFGIDGAFERFVRIPFCRPEEESLRALDALQRAWTGLGEQPAPPAAGGELLETVV</sequence>
<dbReference type="GO" id="GO:0003700">
    <property type="term" value="F:DNA-binding transcription factor activity"/>
    <property type="evidence" value="ECO:0007669"/>
    <property type="project" value="InterPro"/>
</dbReference>
<keyword evidence="4" id="KW-0238">DNA-binding</keyword>
<evidence type="ECO:0000256" key="1">
    <source>
        <dbReference type="ARBA" id="ARBA00005384"/>
    </source>
</evidence>
<dbReference type="PANTHER" id="PTHR46577">
    <property type="entry name" value="HTH-TYPE TRANSCRIPTIONAL REGULATORY PROTEIN GABR"/>
    <property type="match status" value="1"/>
</dbReference>
<dbReference type="InterPro" id="IPR036390">
    <property type="entry name" value="WH_DNA-bd_sf"/>
</dbReference>
<protein>
    <submittedName>
        <fullName evidence="7">PLP-dependent aminotransferase family protein</fullName>
    </submittedName>
</protein>
<organism evidence="7 8">
    <name type="scientific">Microcella daejeonensis</name>
    <dbReference type="NCBI Taxonomy" id="2994971"/>
    <lineage>
        <taxon>Bacteria</taxon>
        <taxon>Bacillati</taxon>
        <taxon>Actinomycetota</taxon>
        <taxon>Actinomycetes</taxon>
        <taxon>Micrococcales</taxon>
        <taxon>Microbacteriaceae</taxon>
        <taxon>Microcella</taxon>
    </lineage>
</organism>
<dbReference type="GO" id="GO:0008483">
    <property type="term" value="F:transaminase activity"/>
    <property type="evidence" value="ECO:0007669"/>
    <property type="project" value="UniProtKB-KW"/>
</dbReference>